<sequence length="344" mass="40086">MELLSLPPELIHGILLFIDWDDILSFISTTKYITDHILSKSDISRLRRNCCDRLLFWETERRIERGWPPEPNVKRGAWFEHAQLYGQRMYLWHVSQDERLAEIPCYKCLRFRNLEMFTSSMRCGGQMVGQTLATRRVCIPCGVKIGFYYGGLRLRIMSPWNGARNDPDTLEELSGTLPAQYDASADDDYGRQPRISLDEYWWWTYSHMCALCAAEAGYTMEQVLDSEPRKDTFRAKMKERNRRSMLASLEERQDRGRKIRASLGIPEPCNLLDIESMKLEDDPFPNFQPVPIFQYMGSEPDEESKAEILNHMNGETSAAEIQEDIDKRRKTTHPSLFKGMSMNN</sequence>
<evidence type="ECO:0000259" key="1">
    <source>
        <dbReference type="PROSITE" id="PS50181"/>
    </source>
</evidence>
<dbReference type="InterPro" id="IPR001810">
    <property type="entry name" value="F-box_dom"/>
</dbReference>
<comment type="caution">
    <text evidence="2">The sequence shown here is derived from an EMBL/GenBank/DDBJ whole genome shotgun (WGS) entry which is preliminary data.</text>
</comment>
<keyword evidence="3" id="KW-1185">Reference proteome</keyword>
<proteinExistence type="predicted"/>
<protein>
    <recommendedName>
        <fullName evidence="1">F-box domain-containing protein</fullName>
    </recommendedName>
</protein>
<organism evidence="2 3">
    <name type="scientific">Paraconiothyrium brasiliense</name>
    <dbReference type="NCBI Taxonomy" id="300254"/>
    <lineage>
        <taxon>Eukaryota</taxon>
        <taxon>Fungi</taxon>
        <taxon>Dikarya</taxon>
        <taxon>Ascomycota</taxon>
        <taxon>Pezizomycotina</taxon>
        <taxon>Dothideomycetes</taxon>
        <taxon>Pleosporomycetidae</taxon>
        <taxon>Pleosporales</taxon>
        <taxon>Massarineae</taxon>
        <taxon>Didymosphaeriaceae</taxon>
        <taxon>Paraconiothyrium</taxon>
    </lineage>
</organism>
<dbReference type="EMBL" id="JAKJXO020000013">
    <property type="protein sequence ID" value="KAL1597159.1"/>
    <property type="molecule type" value="Genomic_DNA"/>
</dbReference>
<feature type="domain" description="F-box" evidence="1">
    <location>
        <begin position="1"/>
        <end position="46"/>
    </location>
</feature>
<evidence type="ECO:0000313" key="3">
    <source>
        <dbReference type="Proteomes" id="UP001521785"/>
    </source>
</evidence>
<accession>A0ABR3QYB6</accession>
<evidence type="ECO:0000313" key="2">
    <source>
        <dbReference type="EMBL" id="KAL1597159.1"/>
    </source>
</evidence>
<gene>
    <name evidence="2" type="ORF">SLS60_008741</name>
</gene>
<name>A0ABR3QYB6_9PLEO</name>
<dbReference type="Proteomes" id="UP001521785">
    <property type="component" value="Unassembled WGS sequence"/>
</dbReference>
<dbReference type="PROSITE" id="PS50181">
    <property type="entry name" value="FBOX"/>
    <property type="match status" value="1"/>
</dbReference>
<reference evidence="2 3" key="1">
    <citation type="submission" date="2024-02" db="EMBL/GenBank/DDBJ databases">
        <title>De novo assembly and annotation of 12 fungi associated with fruit tree decline syndrome in Ontario, Canada.</title>
        <authorList>
            <person name="Sulman M."/>
            <person name="Ellouze W."/>
            <person name="Ilyukhin E."/>
        </authorList>
    </citation>
    <scope>NUCLEOTIDE SEQUENCE [LARGE SCALE GENOMIC DNA]</scope>
    <source>
        <strain evidence="2 3">M42-189</strain>
    </source>
</reference>